<evidence type="ECO:0000313" key="2">
    <source>
        <dbReference type="Proteomes" id="UP000032614"/>
    </source>
</evidence>
<accession>A0AAU8T772</accession>
<reference evidence="1 2" key="1">
    <citation type="journal article" date="2015" name="Genome Announc.">
        <title>Complete genome sequences for 59 burkholderia isolates, both pathogenic and near neighbor.</title>
        <authorList>
            <person name="Johnson S.L."/>
            <person name="Bishop-Lilly K.A."/>
            <person name="Ladner J.T."/>
            <person name="Daligault H.E."/>
            <person name="Davenport K.W."/>
            <person name="Jaissle J."/>
            <person name="Frey K.G."/>
            <person name="Koroleva G.I."/>
            <person name="Bruce D.C."/>
            <person name="Coyne S.R."/>
            <person name="Broomall S.M."/>
            <person name="Li P.E."/>
            <person name="Teshima H."/>
            <person name="Gibbons H.S."/>
            <person name="Palacios G.F."/>
            <person name="Rosenzweig C.N."/>
            <person name="Redden C.L."/>
            <person name="Xu Y."/>
            <person name="Minogue T.D."/>
            <person name="Chain P.S."/>
        </authorList>
    </citation>
    <scope>NUCLEOTIDE SEQUENCE [LARGE SCALE GENOMIC DNA]</scope>
    <source>
        <strain evidence="1 2">ATCC BAA-463</strain>
    </source>
</reference>
<sequence>MNSNGLLSKDAKEARLSKFPSNLIEQGHRHVENRLIYLFQ</sequence>
<evidence type="ECO:0000313" key="1">
    <source>
        <dbReference type="EMBL" id="AJZ61324.1"/>
    </source>
</evidence>
<evidence type="ECO:0008006" key="3">
    <source>
        <dbReference type="Google" id="ProtNLM"/>
    </source>
</evidence>
<dbReference type="AlphaFoldDB" id="A0AAU8T772"/>
<dbReference type="Proteomes" id="UP000032614">
    <property type="component" value="Chromosome 2"/>
</dbReference>
<dbReference type="EMBL" id="CP010027">
    <property type="protein sequence ID" value="AJZ61324.1"/>
    <property type="molecule type" value="Genomic_DNA"/>
</dbReference>
<protein>
    <recommendedName>
        <fullName evidence="3">Transposase</fullName>
    </recommendedName>
</protein>
<name>A0AAU8T772_9BURK</name>
<proteinExistence type="predicted"/>
<dbReference type="KEGG" id="bfn:OI25_5108"/>
<gene>
    <name evidence="1" type="ORF">OI25_5108</name>
</gene>
<organism evidence="1 2">
    <name type="scientific">Paraburkholderia fungorum</name>
    <dbReference type="NCBI Taxonomy" id="134537"/>
    <lineage>
        <taxon>Bacteria</taxon>
        <taxon>Pseudomonadati</taxon>
        <taxon>Pseudomonadota</taxon>
        <taxon>Betaproteobacteria</taxon>
        <taxon>Burkholderiales</taxon>
        <taxon>Burkholderiaceae</taxon>
        <taxon>Paraburkholderia</taxon>
    </lineage>
</organism>